<proteinExistence type="predicted"/>
<reference evidence="1 2" key="1">
    <citation type="journal article" date="2019" name="Commun. Biol.">
        <title>The bagworm genome reveals a unique fibroin gene that provides high tensile strength.</title>
        <authorList>
            <person name="Kono N."/>
            <person name="Nakamura H."/>
            <person name="Ohtoshi R."/>
            <person name="Tomita M."/>
            <person name="Numata K."/>
            <person name="Arakawa K."/>
        </authorList>
    </citation>
    <scope>NUCLEOTIDE SEQUENCE [LARGE SCALE GENOMIC DNA]</scope>
</reference>
<evidence type="ECO:0000313" key="2">
    <source>
        <dbReference type="Proteomes" id="UP000299102"/>
    </source>
</evidence>
<dbReference type="EMBL" id="BGZK01001003">
    <property type="protein sequence ID" value="GBP68187.1"/>
    <property type="molecule type" value="Genomic_DNA"/>
</dbReference>
<dbReference type="Proteomes" id="UP000299102">
    <property type="component" value="Unassembled WGS sequence"/>
</dbReference>
<protein>
    <submittedName>
        <fullName evidence="1">Uncharacterized protein</fullName>
    </submittedName>
</protein>
<dbReference type="OrthoDB" id="8194935at2759"/>
<accession>A0A4C1Y0X2</accession>
<gene>
    <name evidence="1" type="ORF">EVAR_23338_1</name>
</gene>
<name>A0A4C1Y0X2_EUMVA</name>
<dbReference type="AlphaFoldDB" id="A0A4C1Y0X2"/>
<keyword evidence="2" id="KW-1185">Reference proteome</keyword>
<evidence type="ECO:0000313" key="1">
    <source>
        <dbReference type="EMBL" id="GBP68187.1"/>
    </source>
</evidence>
<comment type="caution">
    <text evidence="1">The sequence shown here is derived from an EMBL/GenBank/DDBJ whole genome shotgun (WGS) entry which is preliminary data.</text>
</comment>
<sequence>MGSLPKDRVVPARAFEKVGVDDCKPFQMKQSSLRRSVTSKGYVAVFVCFTNKRHMLPKEDWTFFENVLHVLDLCGVTGAIRRVLQLKPVYCANPSCAVKVRSSLCSLADLVCLGISN</sequence>
<organism evidence="1 2">
    <name type="scientific">Eumeta variegata</name>
    <name type="common">Bagworm moth</name>
    <name type="synonym">Eumeta japonica</name>
    <dbReference type="NCBI Taxonomy" id="151549"/>
    <lineage>
        <taxon>Eukaryota</taxon>
        <taxon>Metazoa</taxon>
        <taxon>Ecdysozoa</taxon>
        <taxon>Arthropoda</taxon>
        <taxon>Hexapoda</taxon>
        <taxon>Insecta</taxon>
        <taxon>Pterygota</taxon>
        <taxon>Neoptera</taxon>
        <taxon>Endopterygota</taxon>
        <taxon>Lepidoptera</taxon>
        <taxon>Glossata</taxon>
        <taxon>Ditrysia</taxon>
        <taxon>Tineoidea</taxon>
        <taxon>Psychidae</taxon>
        <taxon>Oiketicinae</taxon>
        <taxon>Eumeta</taxon>
    </lineage>
</organism>